<dbReference type="PANTHER" id="PTHR13479">
    <property type="entry name" value="30S RIBOSOMAL PROTEIN S18"/>
    <property type="match status" value="1"/>
</dbReference>
<evidence type="ECO:0000256" key="3">
    <source>
        <dbReference type="ARBA" id="ARBA00023274"/>
    </source>
</evidence>
<keyword evidence="3" id="KW-0687">Ribonucleoprotein</keyword>
<dbReference type="InterPro" id="IPR001648">
    <property type="entry name" value="Ribosomal_bS18"/>
</dbReference>
<protein>
    <submittedName>
        <fullName evidence="5">Uncharacterized protein LOC111136789 isoform X1</fullName>
    </submittedName>
</protein>
<reference evidence="5" key="1">
    <citation type="submission" date="2025-08" db="UniProtKB">
        <authorList>
            <consortium name="RefSeq"/>
        </authorList>
    </citation>
    <scope>IDENTIFICATION</scope>
    <source>
        <tissue evidence="5">Whole sample</tissue>
    </source>
</reference>
<dbReference type="AlphaFoldDB" id="A0A8B8EUF3"/>
<gene>
    <name evidence="5" type="primary">LOC111136789</name>
</gene>
<dbReference type="Proteomes" id="UP000694844">
    <property type="component" value="Chromosome 5"/>
</dbReference>
<dbReference type="GO" id="GO:0003735">
    <property type="term" value="F:structural constituent of ribosome"/>
    <property type="evidence" value="ECO:0007669"/>
    <property type="project" value="InterPro"/>
</dbReference>
<keyword evidence="4" id="KW-1185">Reference proteome</keyword>
<accession>A0A8B8EUF3</accession>
<evidence type="ECO:0000256" key="2">
    <source>
        <dbReference type="ARBA" id="ARBA00022980"/>
    </source>
</evidence>
<evidence type="ECO:0000256" key="1">
    <source>
        <dbReference type="ARBA" id="ARBA00005589"/>
    </source>
</evidence>
<evidence type="ECO:0000313" key="4">
    <source>
        <dbReference type="Proteomes" id="UP000694844"/>
    </source>
</evidence>
<dbReference type="GO" id="GO:0005763">
    <property type="term" value="C:mitochondrial small ribosomal subunit"/>
    <property type="evidence" value="ECO:0007669"/>
    <property type="project" value="TreeGrafter"/>
</dbReference>
<comment type="similarity">
    <text evidence="1">Belongs to the bacterial ribosomal protein bS18 family.</text>
</comment>
<dbReference type="GO" id="GO:0070181">
    <property type="term" value="F:small ribosomal subunit rRNA binding"/>
    <property type="evidence" value="ECO:0007669"/>
    <property type="project" value="TreeGrafter"/>
</dbReference>
<dbReference type="SUPFAM" id="SSF46911">
    <property type="entry name" value="Ribosomal protein S18"/>
    <property type="match status" value="1"/>
</dbReference>
<dbReference type="PANTHER" id="PTHR13479:SF40">
    <property type="entry name" value="SMALL RIBOSOMAL SUBUNIT PROTEIN BS18M"/>
    <property type="match status" value="1"/>
</dbReference>
<dbReference type="OrthoDB" id="10066799at2759"/>
<sequence>MRTIVTKLADQILFSTYRQLFPGWNTLTSRTMATRYWDGDKFVVIKSRQDYGELEKIDRDKSREEIESEKILEKLGEDDYRVSPKPLIQGAPRGLKYRKKYLKTLSNQVKEDEKFSMERVEKILSKMVLSKPQPKNSEAGKDQINDEFALIRNKKPANPYASKQRKCIICEYDVHLDYKNVRLLSQFVSPHTGMIYHRGVTGMCIPMQKRIASLIKTARAFGYMPYANKTFEFKEDPDIRPKEY</sequence>
<dbReference type="GO" id="GO:0032543">
    <property type="term" value="P:mitochondrial translation"/>
    <property type="evidence" value="ECO:0007669"/>
    <property type="project" value="TreeGrafter"/>
</dbReference>
<keyword evidence="2" id="KW-0689">Ribosomal protein</keyword>
<dbReference type="KEGG" id="cvn:111136789"/>
<name>A0A8B8EUF3_CRAVI</name>
<evidence type="ECO:0000313" key="5">
    <source>
        <dbReference type="RefSeq" id="XP_022343604.1"/>
    </source>
</evidence>
<proteinExistence type="inferred from homology"/>
<dbReference type="Gene3D" id="4.10.640.10">
    <property type="entry name" value="Ribosomal protein S18"/>
    <property type="match status" value="1"/>
</dbReference>
<dbReference type="Pfam" id="PF01084">
    <property type="entry name" value="Ribosomal_S18"/>
    <property type="match status" value="1"/>
</dbReference>
<dbReference type="GeneID" id="111136789"/>
<organism evidence="4 5">
    <name type="scientific">Crassostrea virginica</name>
    <name type="common">Eastern oyster</name>
    <dbReference type="NCBI Taxonomy" id="6565"/>
    <lineage>
        <taxon>Eukaryota</taxon>
        <taxon>Metazoa</taxon>
        <taxon>Spiralia</taxon>
        <taxon>Lophotrochozoa</taxon>
        <taxon>Mollusca</taxon>
        <taxon>Bivalvia</taxon>
        <taxon>Autobranchia</taxon>
        <taxon>Pteriomorphia</taxon>
        <taxon>Ostreida</taxon>
        <taxon>Ostreoidea</taxon>
        <taxon>Ostreidae</taxon>
        <taxon>Crassostrea</taxon>
    </lineage>
</organism>
<dbReference type="RefSeq" id="XP_022343604.1">
    <property type="nucleotide sequence ID" value="XM_022487896.1"/>
</dbReference>
<dbReference type="InterPro" id="IPR036870">
    <property type="entry name" value="Ribosomal_bS18_sf"/>
</dbReference>